<evidence type="ECO:0000256" key="2">
    <source>
        <dbReference type="RuleBase" id="RU003750"/>
    </source>
</evidence>
<feature type="transmembrane region" description="Helical" evidence="3">
    <location>
        <begin position="89"/>
        <end position="107"/>
    </location>
</feature>
<keyword evidence="3" id="KW-1133">Transmembrane helix</keyword>
<dbReference type="InterPro" id="IPR012616">
    <property type="entry name" value="CDP-OH_P_trans_C"/>
</dbReference>
<evidence type="ECO:0000256" key="1">
    <source>
        <dbReference type="ARBA" id="ARBA00022679"/>
    </source>
</evidence>
<dbReference type="Gene3D" id="1.20.120.1760">
    <property type="match status" value="1"/>
</dbReference>
<comment type="similarity">
    <text evidence="2">Belongs to the CDP-alcohol phosphatidyltransferase class-I family.</text>
</comment>
<keyword evidence="3" id="KW-0472">Membrane</keyword>
<feature type="transmembrane region" description="Helical" evidence="3">
    <location>
        <begin position="151"/>
        <end position="170"/>
    </location>
</feature>
<dbReference type="InterPro" id="IPR043130">
    <property type="entry name" value="CDP-OH_PTrfase_TM_dom"/>
</dbReference>
<evidence type="ECO:0000313" key="6">
    <source>
        <dbReference type="Proteomes" id="UP000028680"/>
    </source>
</evidence>
<keyword evidence="6" id="KW-1185">Reference proteome</keyword>
<feature type="transmembrane region" description="Helical" evidence="3">
    <location>
        <begin position="182"/>
        <end position="201"/>
    </location>
</feature>
<dbReference type="InterPro" id="IPR000462">
    <property type="entry name" value="CDP-OH_P_trans"/>
</dbReference>
<dbReference type="GO" id="GO:0008654">
    <property type="term" value="P:phospholipid biosynthetic process"/>
    <property type="evidence" value="ECO:0007669"/>
    <property type="project" value="InterPro"/>
</dbReference>
<dbReference type="Proteomes" id="UP000028680">
    <property type="component" value="Chromosome"/>
</dbReference>
<feature type="transmembrane region" description="Helical" evidence="3">
    <location>
        <begin position="30"/>
        <end position="50"/>
    </location>
</feature>
<feature type="domain" description="CDP-alcohol phosphatidyltransferase C-terminal" evidence="4">
    <location>
        <begin position="184"/>
        <end position="219"/>
    </location>
</feature>
<dbReference type="PROSITE" id="PS00379">
    <property type="entry name" value="CDP_ALCOHOL_P_TRANSF"/>
    <property type="match status" value="1"/>
</dbReference>
<protein>
    <recommendedName>
        <fullName evidence="4">CDP-alcohol phosphatidyltransferase C-terminal domain-containing protein</fullName>
    </recommendedName>
</protein>
<sequence length="233" mass="25040">MLPNIVTIFGICVGLTAVRSALQGNVSVALYLLVLAMILDAADGRLARALKSESKIGAELDTLADFFNFGIATPLVIYFTIFVDSDAARFGWIAVMIFSICCALRLARFNVSQSDGAKSVDFVGVPAPALACLGLSPLFLVMAGVDVAGRYVEVAIIFVVICAGLAVGTFPTMSLKGTTFPASMRLPVILLAVAFVISLFVFPWYTLLFSNAIYLVMIPVYWFSKRAKTAKRT</sequence>
<feature type="transmembrane region" description="Helical" evidence="3">
    <location>
        <begin position="119"/>
        <end position="145"/>
    </location>
</feature>
<keyword evidence="1 2" id="KW-0808">Transferase</keyword>
<dbReference type="Pfam" id="PF01066">
    <property type="entry name" value="CDP-OH_P_transf"/>
    <property type="match status" value="1"/>
</dbReference>
<organism evidence="5 6">
    <name type="scientific">Planktomarina temperata RCA23</name>
    <dbReference type="NCBI Taxonomy" id="666509"/>
    <lineage>
        <taxon>Bacteria</taxon>
        <taxon>Pseudomonadati</taxon>
        <taxon>Pseudomonadota</taxon>
        <taxon>Alphaproteobacteria</taxon>
        <taxon>Rhodobacterales</taxon>
        <taxon>Paracoccaceae</taxon>
        <taxon>Planktomarina</taxon>
    </lineage>
</organism>
<proteinExistence type="inferred from homology"/>
<dbReference type="InterPro" id="IPR048254">
    <property type="entry name" value="CDP_ALCOHOL_P_TRANSF_CS"/>
</dbReference>
<evidence type="ECO:0000313" key="5">
    <source>
        <dbReference type="EMBL" id="AII87701.1"/>
    </source>
</evidence>
<dbReference type="GO" id="GO:0016020">
    <property type="term" value="C:membrane"/>
    <property type="evidence" value="ECO:0007669"/>
    <property type="project" value="InterPro"/>
</dbReference>
<accession>A0AAN0VJ16</accession>
<evidence type="ECO:0000256" key="3">
    <source>
        <dbReference type="SAM" id="Phobius"/>
    </source>
</evidence>
<dbReference type="KEGG" id="ptp:RCA23_c21740"/>
<dbReference type="EMBL" id="CP003984">
    <property type="protein sequence ID" value="AII87701.1"/>
    <property type="molecule type" value="Genomic_DNA"/>
</dbReference>
<feature type="transmembrane region" description="Helical" evidence="3">
    <location>
        <begin position="62"/>
        <end position="83"/>
    </location>
</feature>
<keyword evidence="3" id="KW-0812">Transmembrane</keyword>
<dbReference type="Pfam" id="PF08009">
    <property type="entry name" value="CDP-OH_P_tran_2"/>
    <property type="match status" value="1"/>
</dbReference>
<evidence type="ECO:0000259" key="4">
    <source>
        <dbReference type="Pfam" id="PF08009"/>
    </source>
</evidence>
<dbReference type="GO" id="GO:0016780">
    <property type="term" value="F:phosphotransferase activity, for other substituted phosphate groups"/>
    <property type="evidence" value="ECO:0007669"/>
    <property type="project" value="InterPro"/>
</dbReference>
<gene>
    <name evidence="5" type="ORF">RCA23_c21740</name>
</gene>
<dbReference type="AlphaFoldDB" id="A0AAN0VJ16"/>
<name>A0AAN0VJ16_9RHOB</name>
<reference evidence="5 6" key="1">
    <citation type="journal article" date="2014" name="ISME J.">
        <title>Adaptation of an abundant Roseobacter RCA organism to pelagic systems revealed by genomic and transcriptomic analyses.</title>
        <authorList>
            <person name="Voget S."/>
            <person name="Wemheuer B."/>
            <person name="Brinkhoff T."/>
            <person name="Vollmers J."/>
            <person name="Dietrich S."/>
            <person name="Giebel H.A."/>
            <person name="Beardsley C."/>
            <person name="Sardemann C."/>
            <person name="Bakenhus I."/>
            <person name="Billerbeck S."/>
            <person name="Daniel R."/>
            <person name="Simon M."/>
        </authorList>
    </citation>
    <scope>NUCLEOTIDE SEQUENCE [LARGE SCALE GENOMIC DNA]</scope>
    <source>
        <strain evidence="5 6">RCA23</strain>
    </source>
</reference>